<evidence type="ECO:0000313" key="2">
    <source>
        <dbReference type="Proteomes" id="UP000254866"/>
    </source>
</evidence>
<dbReference type="Proteomes" id="UP000254866">
    <property type="component" value="Unassembled WGS sequence"/>
</dbReference>
<dbReference type="AlphaFoldDB" id="A0A370TBW7"/>
<evidence type="ECO:0000313" key="1">
    <source>
        <dbReference type="EMBL" id="RDL31548.1"/>
    </source>
</evidence>
<proteinExistence type="predicted"/>
<reference evidence="1 2" key="1">
    <citation type="journal article" date="2018" name="IMA Fungus">
        <title>IMA Genome-F 9: Draft genome sequence of Annulohypoxylon stygium, Aspergillus mulundensis, Berkeleyomyces basicola (syn. Thielaviopsis basicola), Ceratocystis smalleyi, two Cercospora beticola strains, Coleophoma cylindrospora, Fusarium fracticaudum, Phialophora cf. hyalina, and Morchella septimelata.</title>
        <authorList>
            <person name="Wingfield B.D."/>
            <person name="Bills G.F."/>
            <person name="Dong Y."/>
            <person name="Huang W."/>
            <person name="Nel W.J."/>
            <person name="Swalarsk-Parry B.S."/>
            <person name="Vaghefi N."/>
            <person name="Wilken P.M."/>
            <person name="An Z."/>
            <person name="de Beer Z.W."/>
            <person name="De Vos L."/>
            <person name="Chen L."/>
            <person name="Duong T.A."/>
            <person name="Gao Y."/>
            <person name="Hammerbacher A."/>
            <person name="Kikkert J.R."/>
            <person name="Li Y."/>
            <person name="Li H."/>
            <person name="Li K."/>
            <person name="Li Q."/>
            <person name="Liu X."/>
            <person name="Ma X."/>
            <person name="Naidoo K."/>
            <person name="Pethybridge S.J."/>
            <person name="Sun J."/>
            <person name="Steenkamp E.T."/>
            <person name="van der Nest M.A."/>
            <person name="van Wyk S."/>
            <person name="Wingfield M.J."/>
            <person name="Xiong C."/>
            <person name="Yue Q."/>
            <person name="Zhang X."/>
        </authorList>
    </citation>
    <scope>NUCLEOTIDE SEQUENCE [LARGE SCALE GENOMIC DNA]</scope>
    <source>
        <strain evidence="1 2">BP 5553</strain>
    </source>
</reference>
<gene>
    <name evidence="1" type="ORF">BP5553_09757</name>
</gene>
<organism evidence="1 2">
    <name type="scientific">Venustampulla echinocandica</name>
    <dbReference type="NCBI Taxonomy" id="2656787"/>
    <lineage>
        <taxon>Eukaryota</taxon>
        <taxon>Fungi</taxon>
        <taxon>Dikarya</taxon>
        <taxon>Ascomycota</taxon>
        <taxon>Pezizomycotina</taxon>
        <taxon>Leotiomycetes</taxon>
        <taxon>Helotiales</taxon>
        <taxon>Pleuroascaceae</taxon>
        <taxon>Venustampulla</taxon>
    </lineage>
</organism>
<dbReference type="GeneID" id="43602606"/>
<comment type="caution">
    <text evidence="1">The sequence shown here is derived from an EMBL/GenBank/DDBJ whole genome shotgun (WGS) entry which is preliminary data.</text>
</comment>
<dbReference type="EMBL" id="NPIC01000012">
    <property type="protein sequence ID" value="RDL31548.1"/>
    <property type="molecule type" value="Genomic_DNA"/>
</dbReference>
<accession>A0A370TBW7</accession>
<keyword evidence="2" id="KW-1185">Reference proteome</keyword>
<name>A0A370TBW7_9HELO</name>
<protein>
    <submittedName>
        <fullName evidence="1">Uncharacterized protein</fullName>
    </submittedName>
</protein>
<sequence>MAIAIPKPKRMAVLPISFDGKPPILDEGEYPDCRIKYHFISFEASPKTFKPLYSGMYDLAPFGYNPKRPDEYMYGRFLDKETEHGLVDVGYRDIWCTVPLNYVVCTIVDNPNDKQAHSFYNNIKKQLEDINKQGGDQNHERFALFQKHWESGTHPLQGSREEIDKLVGEYWKIHTAIGAQQGAQTQSIDEAMLRMLLQVLVGIRKHSGPSPTVREAKRALEEVLRFSS</sequence>
<dbReference type="RefSeq" id="XP_031865679.1">
    <property type="nucleotide sequence ID" value="XM_032018380.1"/>
</dbReference>